<dbReference type="Proteomes" id="UP000204451">
    <property type="component" value="Segment"/>
</dbReference>
<organism evidence="4 5">
    <name type="scientific">Gordonia phage GMA3</name>
    <dbReference type="NCBI Taxonomy" id="1647284"/>
    <lineage>
        <taxon>Viruses</taxon>
        <taxon>Duplodnaviria</taxon>
        <taxon>Heunggongvirae</taxon>
        <taxon>Uroviricota</taxon>
        <taxon>Caudoviricetes</taxon>
        <taxon>Gamtrevirus</taxon>
        <taxon>Gamtrevirus GMA3</taxon>
    </lineage>
</organism>
<feature type="domain" description="Helicase ATP-binding" evidence="2">
    <location>
        <begin position="27"/>
        <end position="195"/>
    </location>
</feature>
<dbReference type="InterPro" id="IPR014001">
    <property type="entry name" value="Helicase_ATP-bd"/>
</dbReference>
<evidence type="ECO:0000313" key="5">
    <source>
        <dbReference type="Proteomes" id="UP000204451"/>
    </source>
</evidence>
<evidence type="ECO:0000313" key="4">
    <source>
        <dbReference type="EMBL" id="AKL88235.1"/>
    </source>
</evidence>
<dbReference type="PROSITE" id="PS51192">
    <property type="entry name" value="HELICASE_ATP_BIND_1"/>
    <property type="match status" value="1"/>
</dbReference>
<accession>A0A0K0NKK5</accession>
<dbReference type="KEGG" id="vg:26516929"/>
<keyword evidence="4" id="KW-0067">ATP-binding</keyword>
<dbReference type="InterPro" id="IPR000330">
    <property type="entry name" value="SNF2_N"/>
</dbReference>
<dbReference type="GeneID" id="26516929"/>
<keyword evidence="1" id="KW-0378">Hydrolase</keyword>
<feature type="domain" description="Helicase C-terminal" evidence="3">
    <location>
        <begin position="320"/>
        <end position="497"/>
    </location>
</feature>
<dbReference type="SUPFAM" id="SSF52540">
    <property type="entry name" value="P-loop containing nucleoside triphosphate hydrolases"/>
    <property type="match status" value="2"/>
</dbReference>
<evidence type="ECO:0000256" key="1">
    <source>
        <dbReference type="ARBA" id="ARBA00022801"/>
    </source>
</evidence>
<dbReference type="PANTHER" id="PTHR10799">
    <property type="entry name" value="SNF2/RAD54 HELICASE FAMILY"/>
    <property type="match status" value="1"/>
</dbReference>
<dbReference type="GO" id="GO:0016787">
    <property type="term" value="F:hydrolase activity"/>
    <property type="evidence" value="ECO:0007669"/>
    <property type="project" value="UniProtKB-KW"/>
</dbReference>
<dbReference type="GO" id="GO:0004386">
    <property type="term" value="F:helicase activity"/>
    <property type="evidence" value="ECO:0007669"/>
    <property type="project" value="UniProtKB-KW"/>
</dbReference>
<proteinExistence type="predicted"/>
<evidence type="ECO:0000259" key="3">
    <source>
        <dbReference type="PROSITE" id="PS51194"/>
    </source>
</evidence>
<dbReference type="EMBL" id="KR063279">
    <property type="protein sequence ID" value="AKL88235.1"/>
    <property type="molecule type" value="Genomic_DNA"/>
</dbReference>
<dbReference type="RefSeq" id="YP_009188626.1">
    <property type="nucleotide sequence ID" value="NC_028668.1"/>
</dbReference>
<dbReference type="Pfam" id="PF00176">
    <property type="entry name" value="SNF2-rel_dom"/>
    <property type="match status" value="1"/>
</dbReference>
<dbReference type="CDD" id="cd18793">
    <property type="entry name" value="SF2_C_SNF"/>
    <property type="match status" value="1"/>
</dbReference>
<dbReference type="Pfam" id="PF00271">
    <property type="entry name" value="Helicase_C"/>
    <property type="match status" value="1"/>
</dbReference>
<dbReference type="Gene3D" id="3.40.50.300">
    <property type="entry name" value="P-loop containing nucleotide triphosphate hydrolases"/>
    <property type="match status" value="1"/>
</dbReference>
<name>A0A0K0NKK5_9CAUD</name>
<keyword evidence="4" id="KW-0347">Helicase</keyword>
<dbReference type="InterPro" id="IPR027417">
    <property type="entry name" value="P-loop_NTPase"/>
</dbReference>
<gene>
    <name evidence="4" type="ORF">GMA3_58</name>
</gene>
<dbReference type="CDD" id="cd17919">
    <property type="entry name" value="DEXHc_Snf"/>
    <property type="match status" value="1"/>
</dbReference>
<keyword evidence="4" id="KW-0547">Nucleotide-binding</keyword>
<dbReference type="InterPro" id="IPR038718">
    <property type="entry name" value="SNF2-like_sf"/>
</dbReference>
<dbReference type="OrthoDB" id="2514at10239"/>
<dbReference type="Gene3D" id="3.40.50.10810">
    <property type="entry name" value="Tandem AAA-ATPase domain"/>
    <property type="match status" value="1"/>
</dbReference>
<sequence>MALNNRKSIAPYIKDDIEYYKHQIDGIRRGATMQSFLLADEMGLGKSLQSLTIFGIDLYMKRSESMIIVCPTTLKMNWANEIQKFMGDVVQYMILPNKQVATREKQLTAFSQITGPRILIVNYEQVKPHIKTLRAMHFDIMLCDEAHMIKNHKSERTKAAHALAKTCVRKFLLTGSPILNHVNDLWSLGHLIDPAAFGSYYGFINTYAVFGGYENRQIVSTKNVPELNAKLAEIMIRRLKKDVLDLPDVNYVTRTVGLHPKQEKMYKEVVNDLRLNRGNGLEAEDVDNVLTKFMRLKQICGTTATLMDDKSDFSYKLDAAVWDAVNLVRDGERVVVFTQYRGVQDAFVNRLVAEFNLSKNRVAGPWTSGDAKHIPPHPVFVLNGDVPSDERQKVVDAWTRHKIPGVIVCIYSVAGTGLNMTASRYCQRLDKLFAPMLNQQAVDRIHRIGADKKQPVTVLDYLCKDTAEERVDEIVSIKKKISDDIVEEDPLLRKRIAAAVLEERD</sequence>
<keyword evidence="5" id="KW-1185">Reference proteome</keyword>
<protein>
    <submittedName>
        <fullName evidence="4">Putative helicase</fullName>
    </submittedName>
</protein>
<dbReference type="SMART" id="SM00490">
    <property type="entry name" value="HELICc"/>
    <property type="match status" value="1"/>
</dbReference>
<dbReference type="SMART" id="SM00487">
    <property type="entry name" value="DEXDc"/>
    <property type="match status" value="1"/>
</dbReference>
<dbReference type="InterPro" id="IPR049730">
    <property type="entry name" value="SNF2/RAD54-like_C"/>
</dbReference>
<dbReference type="GO" id="GO:0005524">
    <property type="term" value="F:ATP binding"/>
    <property type="evidence" value="ECO:0007669"/>
    <property type="project" value="InterPro"/>
</dbReference>
<reference evidence="4 5" key="1">
    <citation type="journal article" date="2015" name="PLoS ONE">
        <title>Lysis to Kill: Evaluation of the Lytic Abilities, and Genomics of Nine Bacteriophages Infective for Gordonia spp. and Their Potential Use in Activated Sludge Foam Biocontrol.</title>
        <authorList>
            <person name="Dyson Z.A."/>
            <person name="Tucci J."/>
            <person name="Seviour R.J."/>
            <person name="Petrovski S."/>
        </authorList>
    </citation>
    <scope>NUCLEOTIDE SEQUENCE [LARGE SCALE GENOMIC DNA]</scope>
</reference>
<dbReference type="PROSITE" id="PS51194">
    <property type="entry name" value="HELICASE_CTER"/>
    <property type="match status" value="1"/>
</dbReference>
<evidence type="ECO:0000259" key="2">
    <source>
        <dbReference type="PROSITE" id="PS51192"/>
    </source>
</evidence>
<dbReference type="InterPro" id="IPR001650">
    <property type="entry name" value="Helicase_C-like"/>
</dbReference>